<dbReference type="EMBL" id="CP030918">
    <property type="protein sequence ID" value="AXC48528.1"/>
    <property type="molecule type" value="Genomic_DNA"/>
</dbReference>
<dbReference type="RefSeq" id="WP_114074848.1">
    <property type="nucleotide sequence ID" value="NZ_CP030918.1"/>
</dbReference>
<protein>
    <submittedName>
        <fullName evidence="8">CoA pyrophosphatase</fullName>
    </submittedName>
</protein>
<evidence type="ECO:0000256" key="6">
    <source>
        <dbReference type="ARBA" id="ARBA00023211"/>
    </source>
</evidence>
<dbReference type="PANTHER" id="PTHR12992">
    <property type="entry name" value="NUDIX HYDROLASE"/>
    <property type="match status" value="1"/>
</dbReference>
<dbReference type="CDD" id="cd03426">
    <property type="entry name" value="NUDIX_CoAse_Nudt7"/>
    <property type="match status" value="1"/>
</dbReference>
<accession>A0A344PGM3</accession>
<evidence type="ECO:0000256" key="3">
    <source>
        <dbReference type="ARBA" id="ARBA00022723"/>
    </source>
</evidence>
<keyword evidence="5" id="KW-0460">Magnesium</keyword>
<keyword evidence="3" id="KW-0479">Metal-binding</keyword>
<feature type="domain" description="Nudix hydrolase" evidence="7">
    <location>
        <begin position="36"/>
        <end position="175"/>
    </location>
</feature>
<evidence type="ECO:0000313" key="9">
    <source>
        <dbReference type="Proteomes" id="UP000252023"/>
    </source>
</evidence>
<dbReference type="Gene3D" id="3.90.79.10">
    <property type="entry name" value="Nucleoside Triphosphate Pyrophosphohydrolase"/>
    <property type="match status" value="1"/>
</dbReference>
<dbReference type="NCBIfam" id="NF007980">
    <property type="entry name" value="PRK10707.1"/>
    <property type="match status" value="1"/>
</dbReference>
<dbReference type="SUPFAM" id="SSF55811">
    <property type="entry name" value="Nudix"/>
    <property type="match status" value="1"/>
</dbReference>
<keyword evidence="6" id="KW-0464">Manganese</keyword>
<reference evidence="9" key="1">
    <citation type="submission" date="2018-07" db="EMBL/GenBank/DDBJ databases">
        <title>Genome sequencing of Paracoccus sp. SC2-6.</title>
        <authorList>
            <person name="Heo J."/>
            <person name="Kim S.-J."/>
            <person name="Kwon S.-W."/>
        </authorList>
    </citation>
    <scope>NUCLEOTIDE SEQUENCE [LARGE SCALE GENOMIC DNA]</scope>
    <source>
        <strain evidence="9">SC2-6</strain>
    </source>
</reference>
<dbReference type="InterPro" id="IPR015797">
    <property type="entry name" value="NUDIX_hydrolase-like_dom_sf"/>
</dbReference>
<comment type="cofactor">
    <cofactor evidence="2">
        <name>Mg(2+)</name>
        <dbReference type="ChEBI" id="CHEBI:18420"/>
    </cofactor>
</comment>
<dbReference type="PROSITE" id="PS51462">
    <property type="entry name" value="NUDIX"/>
    <property type="match status" value="1"/>
</dbReference>
<evidence type="ECO:0000256" key="5">
    <source>
        <dbReference type="ARBA" id="ARBA00022842"/>
    </source>
</evidence>
<dbReference type="PANTHER" id="PTHR12992:SF11">
    <property type="entry name" value="MITOCHONDRIAL COENZYME A DIPHOSPHATASE NUDT8"/>
    <property type="match status" value="1"/>
</dbReference>
<dbReference type="AlphaFoldDB" id="A0A344PGM3"/>
<dbReference type="OrthoDB" id="9802805at2"/>
<sequence length="201" mass="21510">MIDLRSRLVAAVAASAVPSSDFDLNPEAPPAPPAAGLRRAAVLAAFRADGGNLLLTQRASGLRHHPGQIALPGGKVDPTDSGPIAAALREAREEIGLPEAQVEVLGGMPVHRTVTGFAVTPVIGLIHGPFTPVPEPGEVEEVFEVPLAHVADLTRYRVERRMWRGTWRSYDIVPFGPYYIWGATARMLHALAHALDGEARQ</sequence>
<dbReference type="InterPro" id="IPR045121">
    <property type="entry name" value="CoAse"/>
</dbReference>
<dbReference type="InterPro" id="IPR000086">
    <property type="entry name" value="NUDIX_hydrolase_dom"/>
</dbReference>
<dbReference type="Pfam" id="PF00293">
    <property type="entry name" value="NUDIX"/>
    <property type="match status" value="1"/>
</dbReference>
<name>A0A344PGM3_9RHOB</name>
<dbReference type="GO" id="GO:0010945">
    <property type="term" value="F:coenzyme A diphosphatase activity"/>
    <property type="evidence" value="ECO:0007669"/>
    <property type="project" value="InterPro"/>
</dbReference>
<gene>
    <name evidence="8" type="ORF">DRW48_01365</name>
</gene>
<evidence type="ECO:0000256" key="1">
    <source>
        <dbReference type="ARBA" id="ARBA00001936"/>
    </source>
</evidence>
<organism evidence="8 9">
    <name type="scientific">Paracoccus suum</name>
    <dbReference type="NCBI Taxonomy" id="2259340"/>
    <lineage>
        <taxon>Bacteria</taxon>
        <taxon>Pseudomonadati</taxon>
        <taxon>Pseudomonadota</taxon>
        <taxon>Alphaproteobacteria</taxon>
        <taxon>Rhodobacterales</taxon>
        <taxon>Paracoccaceae</taxon>
        <taxon>Paracoccus</taxon>
    </lineage>
</organism>
<dbReference type="KEGG" id="pars:DRW48_01365"/>
<keyword evidence="9" id="KW-1185">Reference proteome</keyword>
<proteinExistence type="predicted"/>
<comment type="cofactor">
    <cofactor evidence="1">
        <name>Mn(2+)</name>
        <dbReference type="ChEBI" id="CHEBI:29035"/>
    </cofactor>
</comment>
<evidence type="ECO:0000256" key="4">
    <source>
        <dbReference type="ARBA" id="ARBA00022801"/>
    </source>
</evidence>
<keyword evidence="4" id="KW-0378">Hydrolase</keyword>
<evidence type="ECO:0000259" key="7">
    <source>
        <dbReference type="PROSITE" id="PS51462"/>
    </source>
</evidence>
<dbReference type="GO" id="GO:0046872">
    <property type="term" value="F:metal ion binding"/>
    <property type="evidence" value="ECO:0007669"/>
    <property type="project" value="UniProtKB-KW"/>
</dbReference>
<evidence type="ECO:0000256" key="2">
    <source>
        <dbReference type="ARBA" id="ARBA00001946"/>
    </source>
</evidence>
<evidence type="ECO:0000313" key="8">
    <source>
        <dbReference type="EMBL" id="AXC48528.1"/>
    </source>
</evidence>
<dbReference type="Proteomes" id="UP000252023">
    <property type="component" value="Chromosome"/>
</dbReference>